<feature type="domain" description="Enoyl reductase (ER)" evidence="3">
    <location>
        <begin position="12"/>
        <end position="322"/>
    </location>
</feature>
<dbReference type="EMBL" id="JAQFWP010000082">
    <property type="protein sequence ID" value="MDA2808382.1"/>
    <property type="molecule type" value="Genomic_DNA"/>
</dbReference>
<protein>
    <submittedName>
        <fullName evidence="4">Zinc-dependent alcohol dehydrogenase family protein</fullName>
    </submittedName>
</protein>
<dbReference type="Pfam" id="PF13602">
    <property type="entry name" value="ADH_zinc_N_2"/>
    <property type="match status" value="1"/>
</dbReference>
<dbReference type="InterPro" id="IPR020843">
    <property type="entry name" value="ER"/>
</dbReference>
<evidence type="ECO:0000256" key="1">
    <source>
        <dbReference type="ARBA" id="ARBA00022857"/>
    </source>
</evidence>
<dbReference type="InterPro" id="IPR011032">
    <property type="entry name" value="GroES-like_sf"/>
</dbReference>
<gene>
    <name evidence="4" type="ORF">O4U47_27990</name>
</gene>
<evidence type="ECO:0000313" key="4">
    <source>
        <dbReference type="EMBL" id="MDA2808382.1"/>
    </source>
</evidence>
<evidence type="ECO:0000259" key="3">
    <source>
        <dbReference type="SMART" id="SM00829"/>
    </source>
</evidence>
<dbReference type="InterPro" id="IPR013154">
    <property type="entry name" value="ADH-like_N"/>
</dbReference>
<dbReference type="CDD" id="cd05282">
    <property type="entry name" value="ETR_like"/>
    <property type="match status" value="1"/>
</dbReference>
<proteinExistence type="predicted"/>
<dbReference type="SMART" id="SM00829">
    <property type="entry name" value="PKS_ER"/>
    <property type="match status" value="1"/>
</dbReference>
<name>A0ABT4TUK8_9ACTN</name>
<sequence>MRRAVVTRFGPAAEAVGVEDYTPRPPGEGEVQVRMAAAAVNPSDLVAIAGAYPSRTPLPHIPGFEGVGRVCAVGPGVEGLREGDRVLPIGSPGAWQQVKTAEARWCFRPQPELTDEQAALSYINPLTAVRMVRAHAAGPGAGPVAVNAAGSAIGGMLARLLQRRGVRPVALVRGDASRPAVSGPEWAGAVATDRPGWTEELARLTGGGPQVAFDAVGGEEGGRLALSLRSGGSLVHYGLLSGLPLAGDLARRRPDVRVALFRLRDWVHAAPRDEVQESLDEAGRLVLEGAAASTVQASFPLERVREAVRAAQERGGRGKVLLLP</sequence>
<evidence type="ECO:0000313" key="5">
    <source>
        <dbReference type="Proteomes" id="UP001165685"/>
    </source>
</evidence>
<dbReference type="Pfam" id="PF08240">
    <property type="entry name" value="ADH_N"/>
    <property type="match status" value="1"/>
</dbReference>
<organism evidence="4 5">
    <name type="scientific">Nocardiopsis suaedae</name>
    <dbReference type="NCBI Taxonomy" id="3018444"/>
    <lineage>
        <taxon>Bacteria</taxon>
        <taxon>Bacillati</taxon>
        <taxon>Actinomycetota</taxon>
        <taxon>Actinomycetes</taxon>
        <taxon>Streptosporangiales</taxon>
        <taxon>Nocardiopsidaceae</taxon>
        <taxon>Nocardiopsis</taxon>
    </lineage>
</organism>
<dbReference type="Gene3D" id="3.40.50.720">
    <property type="entry name" value="NAD(P)-binding Rossmann-like Domain"/>
    <property type="match status" value="1"/>
</dbReference>
<dbReference type="InterPro" id="IPR036291">
    <property type="entry name" value="NAD(P)-bd_dom_sf"/>
</dbReference>
<keyword evidence="1" id="KW-0521">NADP</keyword>
<dbReference type="SUPFAM" id="SSF50129">
    <property type="entry name" value="GroES-like"/>
    <property type="match status" value="1"/>
</dbReference>
<reference evidence="4" key="1">
    <citation type="submission" date="2023-01" db="EMBL/GenBank/DDBJ databases">
        <title>Draft genome sequence of Nocardiopsis sp. LSu2-4 isolated from halophytes.</title>
        <authorList>
            <person name="Duangmal K."/>
            <person name="Chantavorakit T."/>
        </authorList>
    </citation>
    <scope>NUCLEOTIDE SEQUENCE</scope>
    <source>
        <strain evidence="4">LSu2-4</strain>
    </source>
</reference>
<dbReference type="SUPFAM" id="SSF51735">
    <property type="entry name" value="NAD(P)-binding Rossmann-fold domains"/>
    <property type="match status" value="1"/>
</dbReference>
<comment type="caution">
    <text evidence="4">The sequence shown here is derived from an EMBL/GenBank/DDBJ whole genome shotgun (WGS) entry which is preliminary data.</text>
</comment>
<dbReference type="PANTHER" id="PTHR48106">
    <property type="entry name" value="QUINONE OXIDOREDUCTASE PIG3-RELATED"/>
    <property type="match status" value="1"/>
</dbReference>
<dbReference type="PANTHER" id="PTHR48106:SF2">
    <property type="entry name" value="ZN2+-BINDING DEHYDROGENASE"/>
    <property type="match status" value="1"/>
</dbReference>
<accession>A0ABT4TUK8</accession>
<keyword evidence="2" id="KW-0560">Oxidoreductase</keyword>
<keyword evidence="5" id="KW-1185">Reference proteome</keyword>
<dbReference type="RefSeq" id="WP_270680977.1">
    <property type="nucleotide sequence ID" value="NZ_JAQFWP010000082.1"/>
</dbReference>
<evidence type="ECO:0000256" key="2">
    <source>
        <dbReference type="ARBA" id="ARBA00023002"/>
    </source>
</evidence>
<dbReference type="Gene3D" id="3.90.180.10">
    <property type="entry name" value="Medium-chain alcohol dehydrogenases, catalytic domain"/>
    <property type="match status" value="1"/>
</dbReference>
<dbReference type="Proteomes" id="UP001165685">
    <property type="component" value="Unassembled WGS sequence"/>
</dbReference>